<feature type="compositionally biased region" description="Polar residues" evidence="1">
    <location>
        <begin position="42"/>
        <end position="52"/>
    </location>
</feature>
<protein>
    <submittedName>
        <fullName evidence="2">Uncharacterized protein</fullName>
    </submittedName>
</protein>
<reference evidence="2 3" key="1">
    <citation type="submission" date="2016-06" db="EMBL/GenBank/DDBJ databases">
        <authorList>
            <person name="Kjaerup R.B."/>
            <person name="Dalgaard T.S."/>
            <person name="Juul-Madsen H.R."/>
        </authorList>
    </citation>
    <scope>NUCLEOTIDE SEQUENCE [LARGE SCALE GENOMIC DNA]</scope>
</reference>
<organism evidence="2 3">
    <name type="scientific">Zymoseptoria tritici (strain ST99CH_3D7)</name>
    <dbReference type="NCBI Taxonomy" id="1276538"/>
    <lineage>
        <taxon>Eukaryota</taxon>
        <taxon>Fungi</taxon>
        <taxon>Dikarya</taxon>
        <taxon>Ascomycota</taxon>
        <taxon>Pezizomycotina</taxon>
        <taxon>Dothideomycetes</taxon>
        <taxon>Dothideomycetidae</taxon>
        <taxon>Mycosphaerellales</taxon>
        <taxon>Mycosphaerellaceae</taxon>
        <taxon>Zymoseptoria</taxon>
    </lineage>
</organism>
<sequence length="376" mass="38935">MATNPPTGSPNKASRPAAAARLTNIEIPAMPTGLPSLGSPGTYPTLSPTSPLYRNDLSPGPGTPGSVPGSPSLAGPAVYQGDFSTDQKYVAVKDENTMSAFEYAMYKNQALNFNMMSRMTAAIETMASTSKYTAASGPKIGSYTEDEAQIADEIMTTYKSLIGDGDVEGTPGLKGMQKLFDGLSKTAVNIFYQNVVKAAIPNGPKKKTTKTPAKKTAAAATDSAAAAPSPAGTDPNAESTVEDGDSSIIAIVMTEPMRSILIDQFNVFLKDTLAGEAPSGAKAKGGKQARDFTKAVVDESASLANEAEAGDKTVELGTELKKLGVDGKLSLWKDLMAATNTAPKPGRKGNKRTGGGDDGDDDEGGSPTKKHRGTGR</sequence>
<feature type="region of interest" description="Disordered" evidence="1">
    <location>
        <begin position="336"/>
        <end position="376"/>
    </location>
</feature>
<feature type="compositionally biased region" description="Basic residues" evidence="1">
    <location>
        <begin position="204"/>
        <end position="213"/>
    </location>
</feature>
<gene>
    <name evidence="2" type="ORF">ZT3D7_G2304</name>
</gene>
<evidence type="ECO:0000313" key="3">
    <source>
        <dbReference type="Proteomes" id="UP000215127"/>
    </source>
</evidence>
<evidence type="ECO:0000313" key="2">
    <source>
        <dbReference type="EMBL" id="SMQ47157.1"/>
    </source>
</evidence>
<feature type="region of interest" description="Disordered" evidence="1">
    <location>
        <begin position="1"/>
        <end position="75"/>
    </location>
</feature>
<proteinExistence type="predicted"/>
<evidence type="ECO:0000256" key="1">
    <source>
        <dbReference type="SAM" id="MobiDB-lite"/>
    </source>
</evidence>
<feature type="compositionally biased region" description="Polar residues" evidence="1">
    <location>
        <begin position="1"/>
        <end position="12"/>
    </location>
</feature>
<feature type="region of interest" description="Disordered" evidence="1">
    <location>
        <begin position="202"/>
        <end position="242"/>
    </location>
</feature>
<feature type="compositionally biased region" description="Low complexity" evidence="1">
    <location>
        <begin position="214"/>
        <end position="235"/>
    </location>
</feature>
<keyword evidence="3" id="KW-1185">Reference proteome</keyword>
<dbReference type="Proteomes" id="UP000215127">
    <property type="component" value="Chromosome 2"/>
</dbReference>
<dbReference type="AlphaFoldDB" id="A0A1X7RJH8"/>
<name>A0A1X7RJH8_ZYMT9</name>
<dbReference type="EMBL" id="LT853693">
    <property type="protein sequence ID" value="SMQ47157.1"/>
    <property type="molecule type" value="Genomic_DNA"/>
</dbReference>
<accession>A0A1X7RJH8</accession>
<feature type="compositionally biased region" description="Low complexity" evidence="1">
    <location>
        <begin position="58"/>
        <end position="72"/>
    </location>
</feature>